<organism evidence="6 7">
    <name type="scientific">Fusarium oxysporum f. sp. radicis-cucumerinum</name>
    <dbReference type="NCBI Taxonomy" id="327505"/>
    <lineage>
        <taxon>Eukaryota</taxon>
        <taxon>Fungi</taxon>
        <taxon>Dikarya</taxon>
        <taxon>Ascomycota</taxon>
        <taxon>Pezizomycotina</taxon>
        <taxon>Sordariomycetes</taxon>
        <taxon>Hypocreomycetidae</taxon>
        <taxon>Hypocreales</taxon>
        <taxon>Nectriaceae</taxon>
        <taxon>Fusarium</taxon>
        <taxon>Fusarium oxysporum species complex</taxon>
    </lineage>
</organism>
<name>A0A2H3H066_FUSOX</name>
<evidence type="ECO:0000256" key="2">
    <source>
        <dbReference type="ARBA" id="ARBA00022723"/>
    </source>
</evidence>
<keyword evidence="3" id="KW-0862">Zinc</keyword>
<dbReference type="STRING" id="327505.A0A2H3H066"/>
<dbReference type="PANTHER" id="PTHR42940:SF2">
    <property type="entry name" value="DEHYDROGENASE FAMILY OXIDOREDUCTASE, PUTATIVE (JCVI)-RELATED"/>
    <property type="match status" value="1"/>
</dbReference>
<reference evidence="6 7" key="2">
    <citation type="journal article" date="2017" name="Sci. Rep.">
        <title>A mobile pathogenicity chromosome in Fusarium oxysporum for infection of multiple cucurbit species.</title>
        <authorList>
            <person name="van Dam P."/>
            <person name="Fokkens L."/>
            <person name="Ayukawa Y."/>
            <person name="van der Gragt M."/>
            <person name="Ter Horst A."/>
            <person name="Brankovics B."/>
            <person name="Houterman P.M."/>
            <person name="Arie T."/>
            <person name="Rep M."/>
        </authorList>
    </citation>
    <scope>NUCLEOTIDE SEQUENCE [LARGE SCALE GENOMIC DNA]</scope>
    <source>
        <strain evidence="6 7">Forc016</strain>
    </source>
</reference>
<dbReference type="Gene3D" id="3.90.180.10">
    <property type="entry name" value="Medium-chain alcohol dehydrogenases, catalytic domain"/>
    <property type="match status" value="1"/>
</dbReference>
<dbReference type="Proteomes" id="UP000219602">
    <property type="component" value="Chromosome 7"/>
</dbReference>
<protein>
    <recommendedName>
        <fullName evidence="5">Alcohol dehydrogenase-like C-terminal domain-containing protein</fullName>
    </recommendedName>
</protein>
<evidence type="ECO:0000259" key="5">
    <source>
        <dbReference type="Pfam" id="PF00107"/>
    </source>
</evidence>
<dbReference type="Gene3D" id="3.40.50.720">
    <property type="entry name" value="NAD(P)-binding Rossmann-like Domain"/>
    <property type="match status" value="1"/>
</dbReference>
<sequence length="193" mass="20818">MCTTDIPVTQTAARVQNPGPEARIVIQNEQAVPQITENQILVKLVVAGLCGEDKRRICLEFGAVHFIDYLAEDVSGEVTRLTSLGVHGVICTAGSIAAYQQAAQCVRNAGTIVCIGVNPQNLPTSPLDMVRRGLRLIGSAVGMLPEMQELFQLAARGEVKPLITLVPFDQIDAMAKKLEKGQVNGRIVMEMPQ</sequence>
<evidence type="ECO:0000313" key="7">
    <source>
        <dbReference type="Proteomes" id="UP000219602"/>
    </source>
</evidence>
<dbReference type="GO" id="GO:0005737">
    <property type="term" value="C:cytoplasm"/>
    <property type="evidence" value="ECO:0007669"/>
    <property type="project" value="TreeGrafter"/>
</dbReference>
<comment type="caution">
    <text evidence="6">The sequence shown here is derived from an EMBL/GenBank/DDBJ whole genome shotgun (WGS) entry which is preliminary data.</text>
</comment>
<dbReference type="EMBL" id="MABQ02000005">
    <property type="protein sequence ID" value="PCD36065.1"/>
    <property type="molecule type" value="Genomic_DNA"/>
</dbReference>
<accession>A0A2H3H066</accession>
<dbReference type="InterPro" id="IPR036291">
    <property type="entry name" value="NAD(P)-bd_dom_sf"/>
</dbReference>
<dbReference type="GO" id="GO:0046872">
    <property type="term" value="F:metal ion binding"/>
    <property type="evidence" value="ECO:0007669"/>
    <property type="project" value="UniProtKB-KW"/>
</dbReference>
<feature type="domain" description="Alcohol dehydrogenase-like C-terminal" evidence="5">
    <location>
        <begin position="51"/>
        <end position="155"/>
    </location>
</feature>
<dbReference type="PANTHER" id="PTHR42940">
    <property type="entry name" value="ALCOHOL DEHYDROGENASE 1-RELATED"/>
    <property type="match status" value="1"/>
</dbReference>
<dbReference type="SUPFAM" id="SSF51735">
    <property type="entry name" value="NAD(P)-binding Rossmann-fold domains"/>
    <property type="match status" value="1"/>
</dbReference>
<dbReference type="GO" id="GO:0004022">
    <property type="term" value="F:alcohol dehydrogenase (NAD+) activity"/>
    <property type="evidence" value="ECO:0007669"/>
    <property type="project" value="TreeGrafter"/>
</dbReference>
<dbReference type="InterPro" id="IPR013149">
    <property type="entry name" value="ADH-like_C"/>
</dbReference>
<evidence type="ECO:0000313" key="6">
    <source>
        <dbReference type="EMBL" id="PCD36065.1"/>
    </source>
</evidence>
<proteinExistence type="predicted"/>
<reference evidence="6 7" key="1">
    <citation type="journal article" date="2016" name="Environ. Microbiol.">
        <title>Effector profiles distinguish formae speciales of Fusarium oxysporum.</title>
        <authorList>
            <person name="van Dam P."/>
            <person name="Fokkens L."/>
            <person name="Schmidt S.M."/>
            <person name="Linmans J.H."/>
            <person name="Kistler H.C."/>
            <person name="Ma L.J."/>
            <person name="Rep M."/>
        </authorList>
    </citation>
    <scope>NUCLEOTIDE SEQUENCE [LARGE SCALE GENOMIC DNA]</scope>
    <source>
        <strain evidence="6 7">Forc016</strain>
    </source>
</reference>
<evidence type="ECO:0000256" key="1">
    <source>
        <dbReference type="ARBA" id="ARBA00001947"/>
    </source>
</evidence>
<dbReference type="Pfam" id="PF00107">
    <property type="entry name" value="ADH_zinc_N"/>
    <property type="match status" value="1"/>
</dbReference>
<keyword evidence="4" id="KW-0560">Oxidoreductase</keyword>
<dbReference type="AlphaFoldDB" id="A0A2H3H066"/>
<evidence type="ECO:0000256" key="3">
    <source>
        <dbReference type="ARBA" id="ARBA00022833"/>
    </source>
</evidence>
<gene>
    <name evidence="6" type="ORF">AU210_008617</name>
</gene>
<evidence type="ECO:0000256" key="4">
    <source>
        <dbReference type="ARBA" id="ARBA00023002"/>
    </source>
</evidence>
<comment type="cofactor">
    <cofactor evidence="1">
        <name>Zn(2+)</name>
        <dbReference type="ChEBI" id="CHEBI:29105"/>
    </cofactor>
</comment>
<keyword evidence="2" id="KW-0479">Metal-binding</keyword>